<name>A0A8H5MAW6_9AGAR</name>
<feature type="compositionally biased region" description="Basic and acidic residues" evidence="1">
    <location>
        <begin position="97"/>
        <end position="118"/>
    </location>
</feature>
<dbReference type="OrthoDB" id="3262817at2759"/>
<evidence type="ECO:0000313" key="3">
    <source>
        <dbReference type="Proteomes" id="UP000518752"/>
    </source>
</evidence>
<evidence type="ECO:0000313" key="2">
    <source>
        <dbReference type="EMBL" id="KAF5387202.1"/>
    </source>
</evidence>
<organism evidence="2 3">
    <name type="scientific">Collybiopsis confluens</name>
    <dbReference type="NCBI Taxonomy" id="2823264"/>
    <lineage>
        <taxon>Eukaryota</taxon>
        <taxon>Fungi</taxon>
        <taxon>Dikarya</taxon>
        <taxon>Basidiomycota</taxon>
        <taxon>Agaricomycotina</taxon>
        <taxon>Agaricomycetes</taxon>
        <taxon>Agaricomycetidae</taxon>
        <taxon>Agaricales</taxon>
        <taxon>Marasmiineae</taxon>
        <taxon>Omphalotaceae</taxon>
        <taxon>Collybiopsis</taxon>
    </lineage>
</organism>
<dbReference type="AlphaFoldDB" id="A0A8H5MAW6"/>
<feature type="region of interest" description="Disordered" evidence="1">
    <location>
        <begin position="95"/>
        <end position="263"/>
    </location>
</feature>
<gene>
    <name evidence="2" type="ORF">D9757_006887</name>
</gene>
<evidence type="ECO:0000256" key="1">
    <source>
        <dbReference type="SAM" id="MobiDB-lite"/>
    </source>
</evidence>
<sequence>MRYHMASHEPLREAPVTLFRLGTKRKLMATPEGYPDAVRAVKRRFNLPEGCVPTFQSQILFSNGSGPSFELDESAYSAVINDLDEIEVIITEAEAESSMKDDSVAARVSEKGKAKDVSDSLSKSAARAGSPDSPSDAQSCETLASTFSSSPTSKFEPEPKTHTKPAPPPPPASPPVATGSARTLDPRDLFNEGIDVEYASPKKKKNTGPPRSTVETPKAERPVVYDVDGDEPPTPQPSTSNSKPKSSSVAAAPFYEHVKNNSNGWDELQASDIQADEEFFTGSSTTTKTTHKRVEQKFQEDISVMVKKERFRPAQNISSRSAAAPAEPPLPDTSQNSFQLASSQVQPPDADADPRFKVTIYGLVGEEKAEFMTRKKHTIKKVLAGACKSFHIDPVHAKLQQIVEIPDEMTGELDSHFYDCNIAETVGMAGIDKDSTLRVVMKENEEFDVGEEGR</sequence>
<feature type="compositionally biased region" description="Low complexity" evidence="1">
    <location>
        <begin position="237"/>
        <end position="253"/>
    </location>
</feature>
<accession>A0A8H5MAW6</accession>
<reference evidence="2 3" key="1">
    <citation type="journal article" date="2020" name="ISME J.">
        <title>Uncovering the hidden diversity of litter-decomposition mechanisms in mushroom-forming fungi.</title>
        <authorList>
            <person name="Floudas D."/>
            <person name="Bentzer J."/>
            <person name="Ahren D."/>
            <person name="Johansson T."/>
            <person name="Persson P."/>
            <person name="Tunlid A."/>
        </authorList>
    </citation>
    <scope>NUCLEOTIDE SEQUENCE [LARGE SCALE GENOMIC DNA]</scope>
    <source>
        <strain evidence="2 3">CBS 406.79</strain>
    </source>
</reference>
<keyword evidence="3" id="KW-1185">Reference proteome</keyword>
<feature type="compositionally biased region" description="Polar residues" evidence="1">
    <location>
        <begin position="332"/>
        <end position="346"/>
    </location>
</feature>
<feature type="region of interest" description="Disordered" evidence="1">
    <location>
        <begin position="306"/>
        <end position="352"/>
    </location>
</feature>
<dbReference type="EMBL" id="JAACJN010000034">
    <property type="protein sequence ID" value="KAF5387202.1"/>
    <property type="molecule type" value="Genomic_DNA"/>
</dbReference>
<proteinExistence type="predicted"/>
<protein>
    <submittedName>
        <fullName evidence="2">Uncharacterized protein</fullName>
    </submittedName>
</protein>
<feature type="compositionally biased region" description="Polar residues" evidence="1">
    <location>
        <begin position="132"/>
        <end position="153"/>
    </location>
</feature>
<comment type="caution">
    <text evidence="2">The sequence shown here is derived from an EMBL/GenBank/DDBJ whole genome shotgun (WGS) entry which is preliminary data.</text>
</comment>
<dbReference type="Proteomes" id="UP000518752">
    <property type="component" value="Unassembled WGS sequence"/>
</dbReference>
<feature type="compositionally biased region" description="Pro residues" evidence="1">
    <location>
        <begin position="165"/>
        <end position="174"/>
    </location>
</feature>